<organism evidence="7 8">
    <name type="scientific">Pengzhenrongella sicca</name>
    <dbReference type="NCBI Taxonomy" id="2819238"/>
    <lineage>
        <taxon>Bacteria</taxon>
        <taxon>Bacillati</taxon>
        <taxon>Actinomycetota</taxon>
        <taxon>Actinomycetes</taxon>
        <taxon>Micrococcales</taxon>
        <taxon>Pengzhenrongella</taxon>
    </lineage>
</organism>
<evidence type="ECO:0000256" key="4">
    <source>
        <dbReference type="ARBA" id="ARBA00022989"/>
    </source>
</evidence>
<name>A0A8A4ZEU7_9MICO</name>
<protein>
    <submittedName>
        <fullName evidence="7">Oligosaccharide flippase family protein</fullName>
    </submittedName>
</protein>
<dbReference type="Proteomes" id="UP000663937">
    <property type="component" value="Chromosome"/>
</dbReference>
<accession>A0A8A4ZEU7</accession>
<keyword evidence="5 6" id="KW-0472">Membrane</keyword>
<dbReference type="InterPro" id="IPR002797">
    <property type="entry name" value="Polysacc_synth"/>
</dbReference>
<feature type="transmembrane region" description="Helical" evidence="6">
    <location>
        <begin position="417"/>
        <end position="436"/>
    </location>
</feature>
<feature type="transmembrane region" description="Helical" evidence="6">
    <location>
        <begin position="102"/>
        <end position="124"/>
    </location>
</feature>
<keyword evidence="8" id="KW-1185">Reference proteome</keyword>
<dbReference type="PANTHER" id="PTHR30250">
    <property type="entry name" value="PST FAMILY PREDICTED COLANIC ACID TRANSPORTER"/>
    <property type="match status" value="1"/>
</dbReference>
<evidence type="ECO:0000256" key="3">
    <source>
        <dbReference type="ARBA" id="ARBA00022692"/>
    </source>
</evidence>
<dbReference type="Pfam" id="PF01943">
    <property type="entry name" value="Polysacc_synt"/>
    <property type="match status" value="1"/>
</dbReference>
<keyword evidence="2" id="KW-1003">Cell membrane</keyword>
<sequence length="463" mass="48766">MPDVASEASPETRRGRERTRRLIAGIGTSILSRGASAIAPIVLIPVTLNYLGAELYGLWMAVAALAGMAYWADLGLGNGLLTKLAPCHASNDWTLARTYVSSAYAVLVPVCTAITGLLWAASGVVPWSRLFNVTDPQVQQDTRLVVVICLTAFLVNIPLSLVQRAQYAYQQVAQSNAWLAAGSLLSASLAVAAVAADLDPTLVIAAAVSGPVLTNVAASAWVYGRPLRRLRPTRRSVDRAAASQLFRLGGLFFILSIVTAVALNADSLVIAHSLGLAAVTEYTVPARLFTAIGLLATLVNLPLWPANGEALARGDFQWVRRTATRMSLLSGAAVLLPVLFLVAFGGRVLDVWLHSDIAASTGLFVALGAWWFLLSTAAPLFMVQNAAGRIAPQLVGWFVYLVVSIPAKLLVAGPLGVAGVAGVSALGYALIIWPAAAAGYRSTFRRGVPPAPSPHPPHLMEES</sequence>
<dbReference type="GO" id="GO:0005886">
    <property type="term" value="C:plasma membrane"/>
    <property type="evidence" value="ECO:0007669"/>
    <property type="project" value="UniProtKB-SubCell"/>
</dbReference>
<feature type="transmembrane region" description="Helical" evidence="6">
    <location>
        <begin position="22"/>
        <end position="44"/>
    </location>
</feature>
<dbReference type="InterPro" id="IPR050833">
    <property type="entry name" value="Poly_Biosynth_Transport"/>
</dbReference>
<feature type="transmembrane region" description="Helical" evidence="6">
    <location>
        <begin position="202"/>
        <end position="224"/>
    </location>
</feature>
<evidence type="ECO:0000256" key="1">
    <source>
        <dbReference type="ARBA" id="ARBA00004651"/>
    </source>
</evidence>
<comment type="subcellular location">
    <subcellularLocation>
        <location evidence="1">Cell membrane</location>
        <topology evidence="1">Multi-pass membrane protein</topology>
    </subcellularLocation>
</comment>
<feature type="transmembrane region" description="Helical" evidence="6">
    <location>
        <begin position="357"/>
        <end position="382"/>
    </location>
</feature>
<evidence type="ECO:0000256" key="6">
    <source>
        <dbReference type="SAM" id="Phobius"/>
    </source>
</evidence>
<keyword evidence="3 6" id="KW-0812">Transmembrane</keyword>
<evidence type="ECO:0000256" key="2">
    <source>
        <dbReference type="ARBA" id="ARBA00022475"/>
    </source>
</evidence>
<feature type="transmembrane region" description="Helical" evidence="6">
    <location>
        <begin position="56"/>
        <end position="81"/>
    </location>
</feature>
<dbReference type="RefSeq" id="WP_227423279.1">
    <property type="nucleotide sequence ID" value="NZ_CP071868.1"/>
</dbReference>
<evidence type="ECO:0000313" key="7">
    <source>
        <dbReference type="EMBL" id="QTE29017.1"/>
    </source>
</evidence>
<feature type="transmembrane region" description="Helical" evidence="6">
    <location>
        <begin position="326"/>
        <end position="345"/>
    </location>
</feature>
<evidence type="ECO:0000313" key="8">
    <source>
        <dbReference type="Proteomes" id="UP000663937"/>
    </source>
</evidence>
<dbReference type="EMBL" id="CP071868">
    <property type="protein sequence ID" value="QTE29017.1"/>
    <property type="molecule type" value="Genomic_DNA"/>
</dbReference>
<dbReference type="PANTHER" id="PTHR30250:SF26">
    <property type="entry name" value="PSMA PROTEIN"/>
    <property type="match status" value="1"/>
</dbReference>
<feature type="transmembrane region" description="Helical" evidence="6">
    <location>
        <begin position="177"/>
        <end position="196"/>
    </location>
</feature>
<dbReference type="KEGG" id="psic:J4E96_17170"/>
<evidence type="ECO:0000256" key="5">
    <source>
        <dbReference type="ARBA" id="ARBA00023136"/>
    </source>
</evidence>
<proteinExistence type="predicted"/>
<feature type="transmembrane region" description="Helical" evidence="6">
    <location>
        <begin position="285"/>
        <end position="305"/>
    </location>
</feature>
<feature type="transmembrane region" description="Helical" evidence="6">
    <location>
        <begin position="394"/>
        <end position="411"/>
    </location>
</feature>
<reference evidence="7" key="1">
    <citation type="submission" date="2021-03" db="EMBL/GenBank/DDBJ databases">
        <title>Pengzhenrongella sicca gen. nov., sp. nov., a new member of suborder Micrococcineae isolated from High-Arctic tundra soil.</title>
        <authorList>
            <person name="Peng F."/>
        </authorList>
    </citation>
    <scope>NUCLEOTIDE SEQUENCE</scope>
    <source>
        <strain evidence="7">LRZ-2</strain>
    </source>
</reference>
<dbReference type="AlphaFoldDB" id="A0A8A4ZEU7"/>
<gene>
    <name evidence="7" type="ORF">J4E96_17170</name>
</gene>
<keyword evidence="4 6" id="KW-1133">Transmembrane helix</keyword>
<feature type="transmembrane region" description="Helical" evidence="6">
    <location>
        <begin position="245"/>
        <end position="265"/>
    </location>
</feature>
<feature type="transmembrane region" description="Helical" evidence="6">
    <location>
        <begin position="144"/>
        <end position="165"/>
    </location>
</feature>